<reference evidence="2" key="1">
    <citation type="submission" date="2021-02" db="EMBL/GenBank/DDBJ databases">
        <authorList>
            <person name="Nowell W R."/>
        </authorList>
    </citation>
    <scope>NUCLEOTIDE SEQUENCE</scope>
</reference>
<dbReference type="Proteomes" id="UP000663881">
    <property type="component" value="Unassembled WGS sequence"/>
</dbReference>
<gene>
    <name evidence="2" type="ORF">OKA104_LOCUS43725</name>
</gene>
<feature type="region of interest" description="Disordered" evidence="1">
    <location>
        <begin position="159"/>
        <end position="187"/>
    </location>
</feature>
<organism evidence="2 3">
    <name type="scientific">Adineta steineri</name>
    <dbReference type="NCBI Taxonomy" id="433720"/>
    <lineage>
        <taxon>Eukaryota</taxon>
        <taxon>Metazoa</taxon>
        <taxon>Spiralia</taxon>
        <taxon>Gnathifera</taxon>
        <taxon>Rotifera</taxon>
        <taxon>Eurotatoria</taxon>
        <taxon>Bdelloidea</taxon>
        <taxon>Adinetida</taxon>
        <taxon>Adinetidae</taxon>
        <taxon>Adineta</taxon>
    </lineage>
</organism>
<sequence length="187" mass="21839">NNQFIDDNLQEAYRKIILNDAIVMSQSDICNKLKHIKNITKLRNNIISQLVTDELLIKGNWFATKKVTGSISLLPGFLKAFPKNDTQHQLHFARLLAKYNIHYDDYEESFKKNNTDNFPRILTAADVKHKTWLYSTVLADYIEENNFLNERITLNSSSIIQENNTPPIPMKRDRKPKQRYSPSDNQK</sequence>
<feature type="non-terminal residue" evidence="2">
    <location>
        <position position="1"/>
    </location>
</feature>
<proteinExistence type="predicted"/>
<evidence type="ECO:0000313" key="3">
    <source>
        <dbReference type="Proteomes" id="UP000663881"/>
    </source>
</evidence>
<comment type="caution">
    <text evidence="2">The sequence shown here is derived from an EMBL/GenBank/DDBJ whole genome shotgun (WGS) entry which is preliminary data.</text>
</comment>
<dbReference type="AlphaFoldDB" id="A0A820ESW5"/>
<evidence type="ECO:0000313" key="2">
    <source>
        <dbReference type="EMBL" id="CAF4253438.1"/>
    </source>
</evidence>
<dbReference type="EMBL" id="CAJOAY010012565">
    <property type="protein sequence ID" value="CAF4253438.1"/>
    <property type="molecule type" value="Genomic_DNA"/>
</dbReference>
<evidence type="ECO:0000256" key="1">
    <source>
        <dbReference type="SAM" id="MobiDB-lite"/>
    </source>
</evidence>
<name>A0A820ESW5_9BILA</name>
<protein>
    <submittedName>
        <fullName evidence="2">Uncharacterized protein</fullName>
    </submittedName>
</protein>
<accession>A0A820ESW5</accession>